<accession>A0ACC3C8X0</accession>
<dbReference type="Proteomes" id="UP000798662">
    <property type="component" value="Chromosome 2"/>
</dbReference>
<sequence length="489" mass="49529">MAVGGSGDLGGDPSPPLPLPSSRARLPVLPVLFGAGVGLTDALFYTYLVGSIIGLGGTNLLGLGALAAGAGLGLLLAPFAAATSDVRMGGRRPAVVAMLAVAFVCAGAFAGVVGKFRPSTEAARASKPRLVAAVLLATAYRALTLAAPAVGATIEHAMVGPPAPFPVRRDAALATLYVTGRAGVLIGGIVILCVTDRERALPFVAAAAAAGLLTLSVSAMTLQRPPPPPPSPPADVDPNVDRDEDLPPPTTVFAKVKADVKGALVNTPPGLYAIYLTGSLYGVAYGQLAAVTAPYLAEVIFMQPVGSSEALEWTAKGFLIAWAVGIGVDAAVPSLADLVPSHNRWLWPLSLLGGGGLFAGLAVAESADLAVAMLGLHGIVTSSHAYYSTVVAAASVHPSLRAPTTAMRTATTQVGLLAGALLGGMLSARRDEGFRDVMALSAGACCLAAVAAACMSMNYWLEDEVFYDGKDRMGEAHRAGSSSGDMEQI</sequence>
<evidence type="ECO:0000313" key="2">
    <source>
        <dbReference type="Proteomes" id="UP000798662"/>
    </source>
</evidence>
<name>A0ACC3C8X0_PYRYE</name>
<reference evidence="1" key="1">
    <citation type="submission" date="2019-11" db="EMBL/GenBank/DDBJ databases">
        <title>Nori genome reveals adaptations in red seaweeds to the harsh intertidal environment.</title>
        <authorList>
            <person name="Wang D."/>
            <person name="Mao Y."/>
        </authorList>
    </citation>
    <scope>NUCLEOTIDE SEQUENCE</scope>
    <source>
        <tissue evidence="1">Gametophyte</tissue>
    </source>
</reference>
<protein>
    <submittedName>
        <fullName evidence="1">Uncharacterized protein</fullName>
    </submittedName>
</protein>
<dbReference type="EMBL" id="CM020619">
    <property type="protein sequence ID" value="KAK1866323.1"/>
    <property type="molecule type" value="Genomic_DNA"/>
</dbReference>
<keyword evidence="2" id="KW-1185">Reference proteome</keyword>
<proteinExistence type="predicted"/>
<organism evidence="1 2">
    <name type="scientific">Pyropia yezoensis</name>
    <name type="common">Susabi-nori</name>
    <name type="synonym">Porphyra yezoensis</name>
    <dbReference type="NCBI Taxonomy" id="2788"/>
    <lineage>
        <taxon>Eukaryota</taxon>
        <taxon>Rhodophyta</taxon>
        <taxon>Bangiophyceae</taxon>
        <taxon>Bangiales</taxon>
        <taxon>Bangiaceae</taxon>
        <taxon>Pyropia</taxon>
    </lineage>
</organism>
<gene>
    <name evidence="1" type="ORF">I4F81_008843</name>
</gene>
<comment type="caution">
    <text evidence="1">The sequence shown here is derived from an EMBL/GenBank/DDBJ whole genome shotgun (WGS) entry which is preliminary data.</text>
</comment>
<evidence type="ECO:0000313" key="1">
    <source>
        <dbReference type="EMBL" id="KAK1866323.1"/>
    </source>
</evidence>